<name>A0A5C1YM99_9PROT</name>
<gene>
    <name evidence="2" type="ORF">FLP30_01720</name>
</gene>
<reference evidence="2 3" key="1">
    <citation type="submission" date="2019-09" db="EMBL/GenBank/DDBJ databases">
        <title>Genome sequencing of strain KACC 21233.</title>
        <authorList>
            <person name="Heo J."/>
            <person name="Kim S.-J."/>
            <person name="Kim J.-S."/>
            <person name="Hong S.-B."/>
            <person name="Kwon S.-W."/>
        </authorList>
    </citation>
    <scope>NUCLEOTIDE SEQUENCE [LARGE SCALE GENOMIC DNA]</scope>
    <source>
        <strain evidence="2 3">KACC 21233</strain>
    </source>
</reference>
<evidence type="ECO:0000313" key="3">
    <source>
        <dbReference type="Proteomes" id="UP000324536"/>
    </source>
</evidence>
<sequence length="94" mass="10456">MSLRTTFSNNMPRMPGGWQSWRIKLGCVVVLAVLYGGFVWHMTQQHITPRPVSMDIPVSLVRVPPAPPPPVPPIEIVLPPVPVFPPPDLHLRHG</sequence>
<evidence type="ECO:0000256" key="1">
    <source>
        <dbReference type="SAM" id="Phobius"/>
    </source>
</evidence>
<organism evidence="2 3">
    <name type="scientific">Acetobacter vaccinii</name>
    <dbReference type="NCBI Taxonomy" id="2592655"/>
    <lineage>
        <taxon>Bacteria</taxon>
        <taxon>Pseudomonadati</taxon>
        <taxon>Pseudomonadota</taxon>
        <taxon>Alphaproteobacteria</taxon>
        <taxon>Acetobacterales</taxon>
        <taxon>Acetobacteraceae</taxon>
        <taxon>Acetobacter</taxon>
    </lineage>
</organism>
<dbReference type="Proteomes" id="UP000324536">
    <property type="component" value="Chromosome"/>
</dbReference>
<dbReference type="KEGG" id="acek:FLP30_01720"/>
<dbReference type="EMBL" id="CP043506">
    <property type="protein sequence ID" value="QEO16628.1"/>
    <property type="molecule type" value="Genomic_DNA"/>
</dbReference>
<protein>
    <submittedName>
        <fullName evidence="2">Uncharacterized protein</fullName>
    </submittedName>
</protein>
<dbReference type="AlphaFoldDB" id="A0A5C1YM99"/>
<proteinExistence type="predicted"/>
<feature type="transmembrane region" description="Helical" evidence="1">
    <location>
        <begin position="21"/>
        <end position="42"/>
    </location>
</feature>
<accession>A0A5C1YM99</accession>
<dbReference type="OrthoDB" id="7226158at2"/>
<dbReference type="RefSeq" id="WP_149278069.1">
    <property type="nucleotide sequence ID" value="NZ_CP043506.1"/>
</dbReference>
<keyword evidence="1" id="KW-1133">Transmembrane helix</keyword>
<keyword evidence="1" id="KW-0812">Transmembrane</keyword>
<keyword evidence="3" id="KW-1185">Reference proteome</keyword>
<evidence type="ECO:0000313" key="2">
    <source>
        <dbReference type="EMBL" id="QEO16628.1"/>
    </source>
</evidence>
<keyword evidence="1" id="KW-0472">Membrane</keyword>